<protein>
    <submittedName>
        <fullName evidence="2">DUF4351 domain-containing protein</fullName>
    </submittedName>
</protein>
<proteinExistence type="predicted"/>
<keyword evidence="3" id="KW-1185">Reference proteome</keyword>
<evidence type="ECO:0000259" key="1">
    <source>
        <dbReference type="Pfam" id="PF14261"/>
    </source>
</evidence>
<dbReference type="EMBL" id="JAIHOM010000013">
    <property type="protein sequence ID" value="MCW6035429.1"/>
    <property type="molecule type" value="Genomic_DNA"/>
</dbReference>
<sequence>MLRLLTRCYLEIPPQMQTQIEALSVEQLETLGEALLDFSRLEEVEQWLQNLT</sequence>
<dbReference type="PANTHER" id="PTHR35586">
    <property type="entry name" value="SLL1691 PROTEIN"/>
    <property type="match status" value="1"/>
</dbReference>
<dbReference type="Pfam" id="PF14261">
    <property type="entry name" value="DUF4351"/>
    <property type="match status" value="1"/>
</dbReference>
<gene>
    <name evidence="2" type="ORF">K4A83_03945</name>
</gene>
<evidence type="ECO:0000313" key="2">
    <source>
        <dbReference type="EMBL" id="MCW6035429.1"/>
    </source>
</evidence>
<accession>A0ABT3L1P6</accession>
<evidence type="ECO:0000313" key="3">
    <source>
        <dbReference type="Proteomes" id="UP001526426"/>
    </source>
</evidence>
<feature type="domain" description="DUF4351" evidence="1">
    <location>
        <begin position="2"/>
        <end position="48"/>
    </location>
</feature>
<organism evidence="2 3">
    <name type="scientific">Spirulina subsalsa FACHB-351</name>
    <dbReference type="NCBI Taxonomy" id="234711"/>
    <lineage>
        <taxon>Bacteria</taxon>
        <taxon>Bacillati</taxon>
        <taxon>Cyanobacteriota</taxon>
        <taxon>Cyanophyceae</taxon>
        <taxon>Spirulinales</taxon>
        <taxon>Spirulinaceae</taxon>
        <taxon>Spirulina</taxon>
    </lineage>
</organism>
<reference evidence="2 3" key="1">
    <citation type="submission" date="2021-08" db="EMBL/GenBank/DDBJ databases">
        <title>Draft genome sequence of Spirulina subsalsa with high tolerance to salinity and hype-accumulation of phycocyanin.</title>
        <authorList>
            <person name="Pei H."/>
            <person name="Jiang L."/>
        </authorList>
    </citation>
    <scope>NUCLEOTIDE SEQUENCE [LARGE SCALE GENOMIC DNA]</scope>
    <source>
        <strain evidence="2 3">FACHB-351</strain>
    </source>
</reference>
<comment type="caution">
    <text evidence="2">The sequence shown here is derived from an EMBL/GenBank/DDBJ whole genome shotgun (WGS) entry which is preliminary data.</text>
</comment>
<name>A0ABT3L1P6_9CYAN</name>
<dbReference type="Proteomes" id="UP001526426">
    <property type="component" value="Unassembled WGS sequence"/>
</dbReference>
<dbReference type="InterPro" id="IPR025587">
    <property type="entry name" value="DUF4351"/>
</dbReference>
<dbReference type="PANTHER" id="PTHR35586:SF2">
    <property type="entry name" value="SLL1542 PROTEIN"/>
    <property type="match status" value="1"/>
</dbReference>